<dbReference type="Proteomes" id="UP001154282">
    <property type="component" value="Unassembled WGS sequence"/>
</dbReference>
<proteinExistence type="predicted"/>
<gene>
    <name evidence="1" type="ORF">LITE_LOCUS45398</name>
</gene>
<accession>A0AAV0QY34</accession>
<name>A0AAV0QY34_9ROSI</name>
<evidence type="ECO:0000313" key="1">
    <source>
        <dbReference type="EMBL" id="CAI0550039.1"/>
    </source>
</evidence>
<dbReference type="AlphaFoldDB" id="A0AAV0QY34"/>
<protein>
    <submittedName>
        <fullName evidence="1">Uncharacterized protein</fullName>
    </submittedName>
</protein>
<reference evidence="1" key="1">
    <citation type="submission" date="2022-08" db="EMBL/GenBank/DDBJ databases">
        <authorList>
            <person name="Gutierrez-Valencia J."/>
        </authorList>
    </citation>
    <scope>NUCLEOTIDE SEQUENCE</scope>
</reference>
<comment type="caution">
    <text evidence="1">The sequence shown here is derived from an EMBL/GenBank/DDBJ whole genome shotgun (WGS) entry which is preliminary data.</text>
</comment>
<evidence type="ECO:0000313" key="2">
    <source>
        <dbReference type="Proteomes" id="UP001154282"/>
    </source>
</evidence>
<keyword evidence="2" id="KW-1185">Reference proteome</keyword>
<dbReference type="EMBL" id="CAMGYJ010000010">
    <property type="protein sequence ID" value="CAI0550039.1"/>
    <property type="molecule type" value="Genomic_DNA"/>
</dbReference>
<organism evidence="1 2">
    <name type="scientific">Linum tenue</name>
    <dbReference type="NCBI Taxonomy" id="586396"/>
    <lineage>
        <taxon>Eukaryota</taxon>
        <taxon>Viridiplantae</taxon>
        <taxon>Streptophyta</taxon>
        <taxon>Embryophyta</taxon>
        <taxon>Tracheophyta</taxon>
        <taxon>Spermatophyta</taxon>
        <taxon>Magnoliopsida</taxon>
        <taxon>eudicotyledons</taxon>
        <taxon>Gunneridae</taxon>
        <taxon>Pentapetalae</taxon>
        <taxon>rosids</taxon>
        <taxon>fabids</taxon>
        <taxon>Malpighiales</taxon>
        <taxon>Linaceae</taxon>
        <taxon>Linum</taxon>
    </lineage>
</organism>
<sequence length="17" mass="1852">MREELPIAVAELSEAGH</sequence>